<dbReference type="GO" id="GO:0009055">
    <property type="term" value="F:electron transfer activity"/>
    <property type="evidence" value="ECO:0007669"/>
    <property type="project" value="InterPro"/>
</dbReference>
<feature type="domain" description="Cytochrome c" evidence="11">
    <location>
        <begin position="43"/>
        <end position="152"/>
    </location>
</feature>
<dbReference type="GO" id="GO:0046872">
    <property type="term" value="F:metal ion binding"/>
    <property type="evidence" value="ECO:0007669"/>
    <property type="project" value="UniProtKB-KW"/>
</dbReference>
<evidence type="ECO:0000256" key="2">
    <source>
        <dbReference type="ARBA" id="ARBA00022617"/>
    </source>
</evidence>
<comment type="subcellular location">
    <subcellularLocation>
        <location evidence="1">Periplasm</location>
    </subcellularLocation>
</comment>
<keyword evidence="2 8" id="KW-0349">Heme</keyword>
<evidence type="ECO:0000259" key="11">
    <source>
        <dbReference type="PROSITE" id="PS51007"/>
    </source>
</evidence>
<feature type="binding site" description="covalent" evidence="8">
    <location>
        <position position="65"/>
    </location>
    <ligand>
        <name>heme c</name>
        <dbReference type="ChEBI" id="CHEBI:61717"/>
        <label>1</label>
    </ligand>
</feature>
<feature type="binding site" description="covalent" evidence="8">
    <location>
        <position position="68"/>
    </location>
    <ligand>
        <name>heme c</name>
        <dbReference type="ChEBI" id="CHEBI:61717"/>
        <label>1</label>
    </ligand>
</feature>
<keyword evidence="7 9" id="KW-0408">Iron</keyword>
<feature type="binding site" description="axial binding residue" evidence="9">
    <location>
        <position position="208"/>
    </location>
    <ligand>
        <name>heme c</name>
        <dbReference type="ChEBI" id="CHEBI:61717"/>
        <label>2</label>
    </ligand>
    <ligandPart>
        <name>Fe</name>
        <dbReference type="ChEBI" id="CHEBI:18248"/>
    </ligandPart>
</feature>
<dbReference type="InterPro" id="IPR004852">
    <property type="entry name" value="Di-haem_cyt_c_peroxidsae"/>
</dbReference>
<dbReference type="InterPro" id="IPR026259">
    <property type="entry name" value="MauG/Cytc_peroxidase"/>
</dbReference>
<feature type="binding site" description="covalent" evidence="8">
    <location>
        <position position="207"/>
    </location>
    <ligand>
        <name>heme c</name>
        <dbReference type="ChEBI" id="CHEBI:61717"/>
        <label>2</label>
    </ligand>
</feature>
<dbReference type="SUPFAM" id="SSF46626">
    <property type="entry name" value="Cytochrome c"/>
    <property type="match status" value="2"/>
</dbReference>
<feature type="signal peptide" evidence="10">
    <location>
        <begin position="1"/>
        <end position="33"/>
    </location>
</feature>
<dbReference type="GO" id="GO:0020037">
    <property type="term" value="F:heme binding"/>
    <property type="evidence" value="ECO:0007669"/>
    <property type="project" value="InterPro"/>
</dbReference>
<keyword evidence="6" id="KW-0560">Oxidoreductase</keyword>
<feature type="chain" id="PRO_5014782451" evidence="10">
    <location>
        <begin position="34"/>
        <end position="369"/>
    </location>
</feature>
<reference evidence="13" key="1">
    <citation type="submission" date="2016-07" db="EMBL/GenBank/DDBJ databases">
        <title>Nontailed viruses are major unrecognized killers of bacteria in the ocean.</title>
        <authorList>
            <person name="Kauffman K."/>
            <person name="Hussain F."/>
            <person name="Yang J."/>
            <person name="Arevalo P."/>
            <person name="Brown J."/>
            <person name="Cutler M."/>
            <person name="Kelly L."/>
            <person name="Polz M.F."/>
        </authorList>
    </citation>
    <scope>NUCLEOTIDE SEQUENCE [LARGE SCALE GENOMIC DNA]</scope>
    <source>
        <strain evidence="13">10N.261.55.E11</strain>
    </source>
</reference>
<feature type="domain" description="Cytochrome c" evidence="11">
    <location>
        <begin position="189"/>
        <end position="340"/>
    </location>
</feature>
<accession>A0A2N7FA66</accession>
<dbReference type="GO" id="GO:0042597">
    <property type="term" value="C:periplasmic space"/>
    <property type="evidence" value="ECO:0007669"/>
    <property type="project" value="UniProtKB-SubCell"/>
</dbReference>
<dbReference type="Pfam" id="PF03150">
    <property type="entry name" value="CCP_MauG"/>
    <property type="match status" value="1"/>
</dbReference>
<dbReference type="InterPro" id="IPR036909">
    <property type="entry name" value="Cyt_c-like_dom_sf"/>
</dbReference>
<evidence type="ECO:0000256" key="1">
    <source>
        <dbReference type="ARBA" id="ARBA00004418"/>
    </source>
</evidence>
<evidence type="ECO:0000256" key="5">
    <source>
        <dbReference type="ARBA" id="ARBA00022764"/>
    </source>
</evidence>
<keyword evidence="3 9" id="KW-0479">Metal-binding</keyword>
<proteinExistence type="predicted"/>
<feature type="binding site" description="axial binding residue" evidence="9">
    <location>
        <position position="69"/>
    </location>
    <ligand>
        <name>heme c</name>
        <dbReference type="ChEBI" id="CHEBI:61717"/>
        <label>1</label>
    </ligand>
    <ligandPart>
        <name>Fe</name>
        <dbReference type="ChEBI" id="CHEBI:18248"/>
    </ligandPart>
</feature>
<dbReference type="InterPro" id="IPR051395">
    <property type="entry name" value="Cytochrome_c_Peroxidase/MauG"/>
</dbReference>
<dbReference type="PROSITE" id="PS51007">
    <property type="entry name" value="CYTC"/>
    <property type="match status" value="2"/>
</dbReference>
<protein>
    <submittedName>
        <fullName evidence="12">Photosynthetic protein synthase I</fullName>
    </submittedName>
</protein>
<dbReference type="Gene3D" id="1.10.760.10">
    <property type="entry name" value="Cytochrome c-like domain"/>
    <property type="match status" value="2"/>
</dbReference>
<dbReference type="EMBL" id="MCWU01000030">
    <property type="protein sequence ID" value="PMJ64744.1"/>
    <property type="molecule type" value="Genomic_DNA"/>
</dbReference>
<organism evidence="12 13">
    <name type="scientific">Vibrio splendidus</name>
    <dbReference type="NCBI Taxonomy" id="29497"/>
    <lineage>
        <taxon>Bacteria</taxon>
        <taxon>Pseudomonadati</taxon>
        <taxon>Pseudomonadota</taxon>
        <taxon>Gammaproteobacteria</taxon>
        <taxon>Vibrionales</taxon>
        <taxon>Vibrionaceae</taxon>
        <taxon>Vibrio</taxon>
    </lineage>
</organism>
<dbReference type="AlphaFoldDB" id="A0A2N7FA66"/>
<dbReference type="InterPro" id="IPR009056">
    <property type="entry name" value="Cyt_c-like_dom"/>
</dbReference>
<dbReference type="PANTHER" id="PTHR30600">
    <property type="entry name" value="CYTOCHROME C PEROXIDASE-RELATED"/>
    <property type="match status" value="1"/>
</dbReference>
<keyword evidence="4 10" id="KW-0732">Signal</keyword>
<evidence type="ECO:0000256" key="4">
    <source>
        <dbReference type="ARBA" id="ARBA00022729"/>
    </source>
</evidence>
<dbReference type="GO" id="GO:0004130">
    <property type="term" value="F:cytochrome-c peroxidase activity"/>
    <property type="evidence" value="ECO:0007669"/>
    <property type="project" value="TreeGrafter"/>
</dbReference>
<gene>
    <name evidence="12" type="ORF">BCU17_21170</name>
</gene>
<keyword evidence="5" id="KW-0574">Periplasm</keyword>
<comment type="PTM">
    <text evidence="8">Binds 2 heme groups per subunit.</text>
</comment>
<sequence length="369" mass="41144">MRKGSILKSSICQSFARKSCVGLCALFSVSLHAALPPLNIDSVKAELGKRLFFDTRLSGDDSISCSSCHIPANGFSYPEALSPAYTGSDGFRNAPTLINTAYKEVWFHDGRIGTNLNDVVRENITEDWLMNMDMRLMQERLKQDPIYVEMFKAANLGEPSNGGVRKALPEYIKTLTSTNVPFDKGELNLLAKQGEQLFVGKGGCSQCHSGPLFSDGKAHNTGVPENMEIFLDPMRHQSFLAYNMFMGIQDYLTLKRDVGVHVQTHKADGSDRGKFMTPTLRELSQTAPYMHNGMLLTLEDVVEFYNQGGGVDSNKDPRLTPLSLTNQEKQALVAFLQSLSGDPLVGNQYEWLEYDFGYEYTEDWSNARN</sequence>
<dbReference type="PANTHER" id="PTHR30600:SF10">
    <property type="entry name" value="BLL6722 PROTEIN"/>
    <property type="match status" value="1"/>
</dbReference>
<evidence type="ECO:0000256" key="6">
    <source>
        <dbReference type="ARBA" id="ARBA00023002"/>
    </source>
</evidence>
<evidence type="ECO:0000313" key="12">
    <source>
        <dbReference type="EMBL" id="PMJ64744.1"/>
    </source>
</evidence>
<evidence type="ECO:0000256" key="8">
    <source>
        <dbReference type="PIRSR" id="PIRSR000294-1"/>
    </source>
</evidence>
<comment type="caution">
    <text evidence="12">The sequence shown here is derived from an EMBL/GenBank/DDBJ whole genome shotgun (WGS) entry which is preliminary data.</text>
</comment>
<evidence type="ECO:0000256" key="7">
    <source>
        <dbReference type="ARBA" id="ARBA00023004"/>
    </source>
</evidence>
<dbReference type="PIRSF" id="PIRSF000294">
    <property type="entry name" value="Cytochrome-c_peroxidase"/>
    <property type="match status" value="1"/>
</dbReference>
<feature type="binding site" description="covalent" evidence="8">
    <location>
        <position position="204"/>
    </location>
    <ligand>
        <name>heme c</name>
        <dbReference type="ChEBI" id="CHEBI:61717"/>
        <label>2</label>
    </ligand>
</feature>
<evidence type="ECO:0000256" key="10">
    <source>
        <dbReference type="SAM" id="SignalP"/>
    </source>
</evidence>
<evidence type="ECO:0000256" key="9">
    <source>
        <dbReference type="PIRSR" id="PIRSR000294-2"/>
    </source>
</evidence>
<evidence type="ECO:0000313" key="13">
    <source>
        <dbReference type="Proteomes" id="UP000235330"/>
    </source>
</evidence>
<name>A0A2N7FA66_VIBSP</name>
<comment type="cofactor">
    <cofactor evidence="8">
        <name>heme</name>
        <dbReference type="ChEBI" id="CHEBI:30413"/>
    </cofactor>
    <text evidence="8">Binds 2 heme groups.</text>
</comment>
<evidence type="ECO:0000256" key="3">
    <source>
        <dbReference type="ARBA" id="ARBA00022723"/>
    </source>
</evidence>
<dbReference type="Proteomes" id="UP000235330">
    <property type="component" value="Unassembled WGS sequence"/>
</dbReference>